<dbReference type="InterPro" id="IPR051690">
    <property type="entry name" value="PseI-like"/>
</dbReference>
<dbReference type="InterPro" id="IPR006190">
    <property type="entry name" value="SAF_AFP_Neu5Ac"/>
</dbReference>
<keyword evidence="1 2" id="KW-0129">CBS domain</keyword>
<name>A0A0P0YPW4_9ENTR</name>
<dbReference type="Gene3D" id="3.20.20.70">
    <property type="entry name" value="Aldolase class I"/>
    <property type="match status" value="1"/>
</dbReference>
<dbReference type="EMBL" id="AB924548">
    <property type="protein sequence ID" value="BAT23181.1"/>
    <property type="molecule type" value="Genomic_DNA"/>
</dbReference>
<feature type="domain" description="AFP-like" evidence="3">
    <location>
        <begin position="403"/>
        <end position="461"/>
    </location>
</feature>
<feature type="domain" description="CBS" evidence="4">
    <location>
        <begin position="3"/>
        <end position="62"/>
    </location>
</feature>
<evidence type="ECO:0000256" key="1">
    <source>
        <dbReference type="ARBA" id="ARBA00023122"/>
    </source>
</evidence>
<organism evidence="5">
    <name type="scientific">Klebsiella sp. D5050</name>
    <dbReference type="NCBI Taxonomy" id="1497792"/>
    <lineage>
        <taxon>Bacteria</taxon>
        <taxon>Pseudomonadati</taxon>
        <taxon>Pseudomonadota</taxon>
        <taxon>Gammaproteobacteria</taxon>
        <taxon>Enterobacterales</taxon>
        <taxon>Enterobacteriaceae</taxon>
        <taxon>Klebsiella/Raoultella group</taxon>
        <taxon>Klebsiella</taxon>
    </lineage>
</organism>
<dbReference type="Pfam" id="PF08666">
    <property type="entry name" value="SAF"/>
    <property type="match status" value="1"/>
</dbReference>
<dbReference type="SUPFAM" id="SSF51269">
    <property type="entry name" value="AFP III-like domain"/>
    <property type="match status" value="1"/>
</dbReference>
<dbReference type="GO" id="GO:0016051">
    <property type="term" value="P:carbohydrate biosynthetic process"/>
    <property type="evidence" value="ECO:0007669"/>
    <property type="project" value="InterPro"/>
</dbReference>
<dbReference type="InterPro" id="IPR000644">
    <property type="entry name" value="CBS_dom"/>
</dbReference>
<sequence>MLIQKKISDFLVFETESIIKAIEKINSNKKRIIFVVTEDGKLCGSFSDGDFRRWITNGDFDLSREMSEVMNQNVRYKKVDAPRNEIESLFSNGVDVLPLVDDYRRLVAVALQSEKGLTIGKHTITETSPTYIIAEIGNNHNGDIKLAKHLVDLAVDAGADCVKFQMRDLSSLYKGGNDKDKSADLGAQYTLDLLRKFQLSNEELIEVFDYCKEKGLTPLCTPWDLKSLEVLENYGMEGYKVASADFTNHEMLAALAATGKPLICSTGMCSEAEIKSSVDFLKSKGAEFVILHCNSTYPTPFKDVNLAYIKRLQQVTGCLVGYSGHERGISVPIAVTALGARVIEKHFTIDKSMEGNDHKVSLLPPEFKEMVVRIREVEESMGNAGERTITQGEMINRETLAKSLIINRDLKKGEIITREMVEVKSPGQGLQPLYLEQLVGKKANRDHEKGGYFYESDLNDVAIEAKDYDFNRPFGIPVRYHDYGKLKNKSNLDFVEFHLSYQDMELDLTEFFSGAENIGFAVHSPELFANDHILDLATDDPVYLAHSIKQLHRVCDVTRALKQYFPKTERPVIVVNAGGFNTTGFLPKESRQAMYERIGAALGEINQEGVEIIIQTMPPFPWHFGGQSYHNLFVDPDEIKAFCEKYGYRICYDTSHSMMACNYYQWDLHEFTQKVGPYTAHMHIVDALGVDGEGVQIGKGDVNFDELADDLRRHAPGVQFIPEVWQGHKNQGEGFWHALNFLEKYL</sequence>
<dbReference type="InterPro" id="IPR046342">
    <property type="entry name" value="CBS_dom_sf"/>
</dbReference>
<dbReference type="InterPro" id="IPR013974">
    <property type="entry name" value="SAF"/>
</dbReference>
<evidence type="ECO:0000256" key="2">
    <source>
        <dbReference type="PROSITE-ProRule" id="PRU00703"/>
    </source>
</evidence>
<dbReference type="InterPro" id="IPR057736">
    <property type="entry name" value="SAF_PseI/NeuA/NeuB"/>
</dbReference>
<gene>
    <name evidence="5" type="primary">HG293</name>
</gene>
<dbReference type="Pfam" id="PF00571">
    <property type="entry name" value="CBS"/>
    <property type="match status" value="1"/>
</dbReference>
<dbReference type="PANTHER" id="PTHR42966:SF3">
    <property type="entry name" value="BLR5971 PROTEIN"/>
    <property type="match status" value="1"/>
</dbReference>
<accession>A0A0P0YPW4</accession>
<dbReference type="InterPro" id="IPR013785">
    <property type="entry name" value="Aldolase_TIM"/>
</dbReference>
<dbReference type="Pfam" id="PF03102">
    <property type="entry name" value="NeuB"/>
    <property type="match status" value="1"/>
</dbReference>
<evidence type="ECO:0000259" key="4">
    <source>
        <dbReference type="PROSITE" id="PS51371"/>
    </source>
</evidence>
<dbReference type="SMART" id="SM00858">
    <property type="entry name" value="SAF"/>
    <property type="match status" value="1"/>
</dbReference>
<dbReference type="SUPFAM" id="SSF51569">
    <property type="entry name" value="Aldolase"/>
    <property type="match status" value="1"/>
</dbReference>
<dbReference type="Gene3D" id="3.90.1210.10">
    <property type="entry name" value="Antifreeze-like/N-acetylneuraminic acid synthase C-terminal domain"/>
    <property type="match status" value="1"/>
</dbReference>
<dbReference type="Pfam" id="PF01261">
    <property type="entry name" value="AP_endonuc_2"/>
    <property type="match status" value="1"/>
</dbReference>
<dbReference type="InterPro" id="IPR013132">
    <property type="entry name" value="PseI/NeuA/B-like_N"/>
</dbReference>
<dbReference type="SUPFAM" id="SSF54631">
    <property type="entry name" value="CBS-domain pair"/>
    <property type="match status" value="1"/>
</dbReference>
<dbReference type="PROSITE" id="PS50844">
    <property type="entry name" value="AFP_LIKE"/>
    <property type="match status" value="1"/>
</dbReference>
<dbReference type="AlphaFoldDB" id="A0A0P0YPW4"/>
<dbReference type="InterPro" id="IPR036732">
    <property type="entry name" value="AFP_Neu5c_C_sf"/>
</dbReference>
<reference evidence="5" key="1">
    <citation type="submission" date="2014-04" db="EMBL/GenBank/DDBJ databases">
        <authorList>
            <person name="Harrison E."/>
        </authorList>
    </citation>
    <scope>NUCLEOTIDE SEQUENCE</scope>
    <source>
        <strain evidence="5">D5050</strain>
    </source>
</reference>
<evidence type="ECO:0000313" key="5">
    <source>
        <dbReference type="EMBL" id="BAT23181.1"/>
    </source>
</evidence>
<dbReference type="Gene3D" id="3.20.20.150">
    <property type="entry name" value="Divalent-metal-dependent TIM barrel enzymes"/>
    <property type="match status" value="1"/>
</dbReference>
<dbReference type="InterPro" id="IPR013022">
    <property type="entry name" value="Xyl_isomerase-like_TIM-brl"/>
</dbReference>
<protein>
    <submittedName>
        <fullName evidence="5">Acetylneuraminic acid synthetase</fullName>
    </submittedName>
</protein>
<dbReference type="InterPro" id="IPR036237">
    <property type="entry name" value="Xyl_isomerase-like_sf"/>
</dbReference>
<dbReference type="PANTHER" id="PTHR42966">
    <property type="entry name" value="N-ACETYLNEURAMINATE SYNTHASE"/>
    <property type="match status" value="1"/>
</dbReference>
<dbReference type="SUPFAM" id="SSF51658">
    <property type="entry name" value="Xylose isomerase-like"/>
    <property type="match status" value="1"/>
</dbReference>
<dbReference type="PROSITE" id="PS51371">
    <property type="entry name" value="CBS"/>
    <property type="match status" value="1"/>
</dbReference>
<dbReference type="CDD" id="cd11615">
    <property type="entry name" value="SAF_NeuB_like"/>
    <property type="match status" value="1"/>
</dbReference>
<dbReference type="Gene3D" id="3.10.580.10">
    <property type="entry name" value="CBS-domain"/>
    <property type="match status" value="1"/>
</dbReference>
<proteinExistence type="predicted"/>
<reference evidence="5" key="2">
    <citation type="journal article" date="2015" name="Sci. Rep.">
        <title>Genetic analysis of capsular polysaccharide synthesis gene clusters in 79 capsular types of Klebsiella spp.</title>
        <authorList>
            <person name="Pan Y.J."/>
            <person name="Lin T.L."/>
            <person name="Chen C.T."/>
            <person name="Chen Y.Y."/>
            <person name="Hsieh P.F."/>
            <person name="Hsu C.R."/>
            <person name="Wu M.C."/>
            <person name="Wang J.T."/>
        </authorList>
    </citation>
    <scope>NUCLEOTIDE SEQUENCE</scope>
    <source>
        <strain evidence="5">D5050</strain>
    </source>
</reference>
<dbReference type="GO" id="GO:0047444">
    <property type="term" value="F:N-acylneuraminate-9-phosphate synthase activity"/>
    <property type="evidence" value="ECO:0007669"/>
    <property type="project" value="TreeGrafter"/>
</dbReference>
<evidence type="ECO:0000259" key="3">
    <source>
        <dbReference type="PROSITE" id="PS50844"/>
    </source>
</evidence>